<dbReference type="InterPro" id="IPR058163">
    <property type="entry name" value="LysR-type_TF_proteobact-type"/>
</dbReference>
<evidence type="ECO:0000256" key="1">
    <source>
        <dbReference type="ARBA" id="ARBA00009437"/>
    </source>
</evidence>
<sequence length="301" mass="32952">MQDLNDLYYYVHVVDNGGFAPASRALGEPKSKLSRRLARLEERLGVQLVHRSTRRFSVTDIGQTYYVHCKAMLVEADAAQEAIEMTRAEPCGTVHLSCPIALLESSVGGMLAAFMNTYPQVQVHLQATNRRVDLLNENVDVAIRVRRLPLADSDIVVRSLGDRQQCLVGSPTLFANGHRPATPADLGTMPSLGHGQPHQKFRWELQGAEGAVATIPFEPRLITDDLAVLRQAAIAGVGIVQLPKLTIRDELADGTLIELLPGWAPPAETIHAAFVSRRGLLPAVRTLIDFLAERFAGLDED</sequence>
<dbReference type="NCBIfam" id="NF011573">
    <property type="entry name" value="PRK14997.1"/>
    <property type="match status" value="1"/>
</dbReference>
<dbReference type="Pfam" id="PF03466">
    <property type="entry name" value="LysR_substrate"/>
    <property type="match status" value="1"/>
</dbReference>
<dbReference type="Pfam" id="PF00126">
    <property type="entry name" value="HTH_1"/>
    <property type="match status" value="1"/>
</dbReference>
<keyword evidence="7" id="KW-1185">Reference proteome</keyword>
<evidence type="ECO:0000259" key="5">
    <source>
        <dbReference type="PROSITE" id="PS50931"/>
    </source>
</evidence>
<dbReference type="Gene3D" id="1.10.10.10">
    <property type="entry name" value="Winged helix-like DNA-binding domain superfamily/Winged helix DNA-binding domain"/>
    <property type="match status" value="1"/>
</dbReference>
<name>A0A193LFZ3_9GAMM</name>
<dbReference type="GO" id="GO:0006351">
    <property type="term" value="P:DNA-templated transcription"/>
    <property type="evidence" value="ECO:0007669"/>
    <property type="project" value="TreeGrafter"/>
</dbReference>
<dbReference type="PANTHER" id="PTHR30537">
    <property type="entry name" value="HTH-TYPE TRANSCRIPTIONAL REGULATOR"/>
    <property type="match status" value="1"/>
</dbReference>
<feature type="domain" description="HTH lysR-type" evidence="5">
    <location>
        <begin position="1"/>
        <end position="59"/>
    </location>
</feature>
<gene>
    <name evidence="6" type="ORF">BA177_09375</name>
</gene>
<dbReference type="GO" id="GO:0043565">
    <property type="term" value="F:sequence-specific DNA binding"/>
    <property type="evidence" value="ECO:0007669"/>
    <property type="project" value="TreeGrafter"/>
</dbReference>
<evidence type="ECO:0000256" key="2">
    <source>
        <dbReference type="ARBA" id="ARBA00023015"/>
    </source>
</evidence>
<dbReference type="InterPro" id="IPR000847">
    <property type="entry name" value="LysR_HTH_N"/>
</dbReference>
<dbReference type="InterPro" id="IPR005119">
    <property type="entry name" value="LysR_subst-bd"/>
</dbReference>
<reference evidence="6 7" key="1">
    <citation type="submission" date="2016-06" db="EMBL/GenBank/DDBJ databases">
        <title>Complete genome sequence of a deep-branching marine Gamma Proteobacterium Woeseia oceani type strain XK5.</title>
        <authorList>
            <person name="Mu D."/>
            <person name="Du Z."/>
        </authorList>
    </citation>
    <scope>NUCLEOTIDE SEQUENCE [LARGE SCALE GENOMIC DNA]</scope>
    <source>
        <strain evidence="6 7">XK5</strain>
    </source>
</reference>
<dbReference type="KEGG" id="woc:BA177_09375"/>
<dbReference type="AlphaFoldDB" id="A0A193LFZ3"/>
<dbReference type="EMBL" id="CP016268">
    <property type="protein sequence ID" value="ANO51381.1"/>
    <property type="molecule type" value="Genomic_DNA"/>
</dbReference>
<dbReference type="Gene3D" id="3.40.190.290">
    <property type="match status" value="1"/>
</dbReference>
<dbReference type="PROSITE" id="PS50931">
    <property type="entry name" value="HTH_LYSR"/>
    <property type="match status" value="1"/>
</dbReference>
<comment type="similarity">
    <text evidence="1">Belongs to the LysR transcriptional regulatory family.</text>
</comment>
<dbReference type="SUPFAM" id="SSF46785">
    <property type="entry name" value="Winged helix' DNA-binding domain"/>
    <property type="match status" value="1"/>
</dbReference>
<evidence type="ECO:0000256" key="3">
    <source>
        <dbReference type="ARBA" id="ARBA00023125"/>
    </source>
</evidence>
<protein>
    <submittedName>
        <fullName evidence="6">LysR family transcriptional regulator</fullName>
    </submittedName>
</protein>
<proteinExistence type="inferred from homology"/>
<keyword evidence="4" id="KW-0804">Transcription</keyword>
<dbReference type="InterPro" id="IPR036388">
    <property type="entry name" value="WH-like_DNA-bd_sf"/>
</dbReference>
<dbReference type="PANTHER" id="PTHR30537:SF31">
    <property type="entry name" value="TRANSCRIPTIONAL REGULATOR, LYSR FAMILY"/>
    <property type="match status" value="1"/>
</dbReference>
<dbReference type="CDD" id="cd08473">
    <property type="entry name" value="PBP2_CrgA_like_4"/>
    <property type="match status" value="1"/>
</dbReference>
<dbReference type="InterPro" id="IPR036390">
    <property type="entry name" value="WH_DNA-bd_sf"/>
</dbReference>
<dbReference type="GO" id="GO:0003700">
    <property type="term" value="F:DNA-binding transcription factor activity"/>
    <property type="evidence" value="ECO:0007669"/>
    <property type="project" value="InterPro"/>
</dbReference>
<keyword evidence="2" id="KW-0805">Transcription regulation</keyword>
<organism evidence="6 7">
    <name type="scientific">Woeseia oceani</name>
    <dbReference type="NCBI Taxonomy" id="1548547"/>
    <lineage>
        <taxon>Bacteria</taxon>
        <taxon>Pseudomonadati</taxon>
        <taxon>Pseudomonadota</taxon>
        <taxon>Gammaproteobacteria</taxon>
        <taxon>Woeseiales</taxon>
        <taxon>Woeseiaceae</taxon>
        <taxon>Woeseia</taxon>
    </lineage>
</organism>
<dbReference type="STRING" id="1548547.BA177_09375"/>
<accession>A0A193LFZ3</accession>
<dbReference type="RefSeq" id="WP_068615666.1">
    <property type="nucleotide sequence ID" value="NZ_CP016268.1"/>
</dbReference>
<dbReference type="OrthoDB" id="5572602at2"/>
<evidence type="ECO:0000313" key="6">
    <source>
        <dbReference type="EMBL" id="ANO51381.1"/>
    </source>
</evidence>
<keyword evidence="3" id="KW-0238">DNA-binding</keyword>
<dbReference type="Proteomes" id="UP000092695">
    <property type="component" value="Chromosome"/>
</dbReference>
<dbReference type="SUPFAM" id="SSF53850">
    <property type="entry name" value="Periplasmic binding protein-like II"/>
    <property type="match status" value="1"/>
</dbReference>
<dbReference type="FunFam" id="1.10.10.10:FF:000001">
    <property type="entry name" value="LysR family transcriptional regulator"/>
    <property type="match status" value="1"/>
</dbReference>
<evidence type="ECO:0000256" key="4">
    <source>
        <dbReference type="ARBA" id="ARBA00023163"/>
    </source>
</evidence>
<evidence type="ECO:0000313" key="7">
    <source>
        <dbReference type="Proteomes" id="UP000092695"/>
    </source>
</evidence>